<dbReference type="Gene3D" id="3.40.50.1820">
    <property type="entry name" value="alpha/beta hydrolase"/>
    <property type="match status" value="1"/>
</dbReference>
<dbReference type="Pfam" id="PF12697">
    <property type="entry name" value="Abhydrolase_6"/>
    <property type="match status" value="1"/>
</dbReference>
<dbReference type="AlphaFoldDB" id="A0A852YMA2"/>
<comment type="caution">
    <text evidence="2">The sequence shown here is derived from an EMBL/GenBank/DDBJ whole genome shotgun (WGS) entry which is preliminary data.</text>
</comment>
<reference evidence="2 3" key="1">
    <citation type="submission" date="2020-07" db="EMBL/GenBank/DDBJ databases">
        <title>Sequencing the genomes of 1000 actinobacteria strains.</title>
        <authorList>
            <person name="Klenk H.-P."/>
        </authorList>
    </citation>
    <scope>NUCLEOTIDE SEQUENCE [LARGE SCALE GENOMIC DNA]</scope>
    <source>
        <strain evidence="2 3">DSM 23141</strain>
    </source>
</reference>
<dbReference type="InterPro" id="IPR029058">
    <property type="entry name" value="AB_hydrolase_fold"/>
</dbReference>
<dbReference type="Proteomes" id="UP000553888">
    <property type="component" value="Unassembled WGS sequence"/>
</dbReference>
<gene>
    <name evidence="2" type="ORF">BJ979_001495</name>
</gene>
<evidence type="ECO:0000313" key="3">
    <source>
        <dbReference type="Proteomes" id="UP000553888"/>
    </source>
</evidence>
<organism evidence="2 3">
    <name type="scientific">Schumannella luteola</name>
    <dbReference type="NCBI Taxonomy" id="472059"/>
    <lineage>
        <taxon>Bacteria</taxon>
        <taxon>Bacillati</taxon>
        <taxon>Actinomycetota</taxon>
        <taxon>Actinomycetes</taxon>
        <taxon>Micrococcales</taxon>
        <taxon>Microbacteriaceae</taxon>
        <taxon>Schumannella</taxon>
    </lineage>
</organism>
<keyword evidence="3" id="KW-1185">Reference proteome</keyword>
<evidence type="ECO:0000313" key="2">
    <source>
        <dbReference type="EMBL" id="NYG98869.1"/>
    </source>
</evidence>
<dbReference type="PANTHER" id="PTHR43433:SF5">
    <property type="entry name" value="AB HYDROLASE-1 DOMAIN-CONTAINING PROTEIN"/>
    <property type="match status" value="1"/>
</dbReference>
<dbReference type="GO" id="GO:0003824">
    <property type="term" value="F:catalytic activity"/>
    <property type="evidence" value="ECO:0007669"/>
    <property type="project" value="UniProtKB-ARBA"/>
</dbReference>
<dbReference type="RefSeq" id="WP_343046633.1">
    <property type="nucleotide sequence ID" value="NZ_JACBZY010000001.1"/>
</dbReference>
<proteinExistence type="predicted"/>
<dbReference type="InterPro" id="IPR050471">
    <property type="entry name" value="AB_hydrolase"/>
</dbReference>
<name>A0A852YMA2_9MICO</name>
<evidence type="ECO:0000259" key="1">
    <source>
        <dbReference type="Pfam" id="PF12697"/>
    </source>
</evidence>
<dbReference type="InterPro" id="IPR000073">
    <property type="entry name" value="AB_hydrolase_1"/>
</dbReference>
<accession>A0A852YMA2</accession>
<protein>
    <submittedName>
        <fullName evidence="2">Pimeloyl-ACP methyl ester carboxylesterase</fullName>
    </submittedName>
</protein>
<sequence length="267" mass="28353">MGYLRIGDDDLYEEVAGSGDPLLLLHGGFCSLEHLRAQGEALVADGYRVHAYERPGHGRTADVEGRYSYDVALASLIGYLDAHGLERMDVVGFSDGAILGLLLAREQPDRVRSLVAMSANLDYSGFSFAVDAPDAPAGARVLTELRAADAADAADTAASAAPKPDLERMHYDRLSPDGPAHGDAVMAKLVELWTEQPRIDTASLAAITARTLILSADRDSVRVDHSLLIAASIPDAQLAIVPGSSHDLVADRPALVETLIREFLAGS</sequence>
<feature type="domain" description="AB hydrolase-1" evidence="1">
    <location>
        <begin position="22"/>
        <end position="256"/>
    </location>
</feature>
<dbReference type="PANTHER" id="PTHR43433">
    <property type="entry name" value="HYDROLASE, ALPHA/BETA FOLD FAMILY PROTEIN"/>
    <property type="match status" value="1"/>
</dbReference>
<dbReference type="EMBL" id="JACBZY010000001">
    <property type="protein sequence ID" value="NYG98869.1"/>
    <property type="molecule type" value="Genomic_DNA"/>
</dbReference>
<dbReference type="SUPFAM" id="SSF53474">
    <property type="entry name" value="alpha/beta-Hydrolases"/>
    <property type="match status" value="1"/>
</dbReference>